<evidence type="ECO:0000256" key="1">
    <source>
        <dbReference type="SAM" id="MobiDB-lite"/>
    </source>
</evidence>
<protein>
    <submittedName>
        <fullName evidence="3">Helix-turn-helix domain-containing protein</fullName>
    </submittedName>
</protein>
<proteinExistence type="predicted"/>
<sequence>MRHRPREGVAIRSDSTQLPPPTPCGVLMSSSIPSDDVRPAYLSSDDAARYLALSVPTLKRYRYQGKGPAYSTLGPRRVVYAIADLDAWVAANRVVTGGAR</sequence>
<reference evidence="3 4" key="1">
    <citation type="submission" date="2019-08" db="EMBL/GenBank/DDBJ databases">
        <title>In-depth cultivation of the pig gut microbiome towards novel bacterial diversity and tailored functional studies.</title>
        <authorList>
            <person name="Wylensek D."/>
            <person name="Hitch T.C.A."/>
            <person name="Clavel T."/>
        </authorList>
    </citation>
    <scope>NUCLEOTIDE SEQUENCE [LARGE SCALE GENOMIC DNA]</scope>
    <source>
        <strain evidence="3 4">WCA-380-WT-3A</strain>
    </source>
</reference>
<feature type="region of interest" description="Disordered" evidence="1">
    <location>
        <begin position="1"/>
        <end position="23"/>
    </location>
</feature>
<dbReference type="Proteomes" id="UP000466104">
    <property type="component" value="Unassembled WGS sequence"/>
</dbReference>
<evidence type="ECO:0000313" key="3">
    <source>
        <dbReference type="EMBL" id="MSS44939.1"/>
    </source>
</evidence>
<name>A0A7K0J4S9_9ACTN</name>
<accession>A0A7K0J4S9</accession>
<dbReference type="EMBL" id="VUMG01000001">
    <property type="protein sequence ID" value="MSS44939.1"/>
    <property type="molecule type" value="Genomic_DNA"/>
</dbReference>
<comment type="caution">
    <text evidence="3">The sequence shown here is derived from an EMBL/GenBank/DDBJ whole genome shotgun (WGS) entry which is preliminary data.</text>
</comment>
<dbReference type="InterPro" id="IPR041657">
    <property type="entry name" value="HTH_17"/>
</dbReference>
<evidence type="ECO:0000259" key="2">
    <source>
        <dbReference type="Pfam" id="PF12728"/>
    </source>
</evidence>
<gene>
    <name evidence="3" type="ORF">FYJ43_02495</name>
</gene>
<dbReference type="Pfam" id="PF12728">
    <property type="entry name" value="HTH_17"/>
    <property type="match status" value="1"/>
</dbReference>
<keyword evidence="4" id="KW-1185">Reference proteome</keyword>
<dbReference type="InterPro" id="IPR009061">
    <property type="entry name" value="DNA-bd_dom_put_sf"/>
</dbReference>
<feature type="domain" description="Helix-turn-helix" evidence="2">
    <location>
        <begin position="41"/>
        <end position="93"/>
    </location>
</feature>
<evidence type="ECO:0000313" key="4">
    <source>
        <dbReference type="Proteomes" id="UP000466104"/>
    </source>
</evidence>
<organism evidence="3 4">
    <name type="scientific">Cutibacterium porci</name>
    <dbReference type="NCBI Taxonomy" id="2605781"/>
    <lineage>
        <taxon>Bacteria</taxon>
        <taxon>Bacillati</taxon>
        <taxon>Actinomycetota</taxon>
        <taxon>Actinomycetes</taxon>
        <taxon>Propionibacteriales</taxon>
        <taxon>Propionibacteriaceae</taxon>
        <taxon>Cutibacterium</taxon>
    </lineage>
</organism>
<dbReference type="SUPFAM" id="SSF46955">
    <property type="entry name" value="Putative DNA-binding domain"/>
    <property type="match status" value="1"/>
</dbReference>
<dbReference type="AlphaFoldDB" id="A0A7K0J4S9"/>